<dbReference type="PANTHER" id="PTHR43761">
    <property type="entry name" value="D-ISOMER SPECIFIC 2-HYDROXYACID DEHYDROGENASE FAMILY PROTEIN (AFU_ORTHOLOGUE AFUA_1G13630)"/>
    <property type="match status" value="1"/>
</dbReference>
<comment type="caution">
    <text evidence="7">The sequence shown here is derived from an EMBL/GenBank/DDBJ whole genome shotgun (WGS) entry which is preliminary data.</text>
</comment>
<dbReference type="InterPro" id="IPR043322">
    <property type="entry name" value="CtBP"/>
</dbReference>
<reference evidence="7 8" key="1">
    <citation type="submission" date="2021-03" db="EMBL/GenBank/DDBJ databases">
        <title>Genomic Encyclopedia of Type Strains, Phase IV (KMG-IV): sequencing the most valuable type-strain genomes for metagenomic binning, comparative biology and taxonomic classification.</title>
        <authorList>
            <person name="Goeker M."/>
        </authorList>
    </citation>
    <scope>NUCLEOTIDE SEQUENCE [LARGE SCALE GENOMIC DNA]</scope>
    <source>
        <strain evidence="7 8">DSM 24004</strain>
    </source>
</reference>
<evidence type="ECO:0000313" key="8">
    <source>
        <dbReference type="Proteomes" id="UP001519342"/>
    </source>
</evidence>
<dbReference type="Proteomes" id="UP001519342">
    <property type="component" value="Unassembled WGS sequence"/>
</dbReference>
<evidence type="ECO:0000259" key="6">
    <source>
        <dbReference type="Pfam" id="PF02826"/>
    </source>
</evidence>
<sequence length="325" mass="36473">MSKFVILDSHELAGSNFNIEKEILEQYGVECIISECKSVEDIVEVAKDADGIGLVYVEMNKELIDKLDNCKVIVRYGIGYDSVDVNAATEKGIVVCNLPDYCQPDVATHTMALLLDLCRKVTLFDRYVRDGNWNSNYGYPINRISSLTLGLIGFGSVARMFVKYMRGFEMNIIAYDPFSPDNLFKELNVKRVTLDELYAKADVISIHTPLTPETKHLINKDSLAKMKDGVLIINTARGSIINLNDLLEALDSGKVKAAGLDVVEIEPITDKNNEIYKYENLIINPHTAYNSEEASYEQHKKVAYSAIDVLIKNEIPYNAVNKKDL</sequence>
<dbReference type="CDD" id="cd05299">
    <property type="entry name" value="CtBP_dh"/>
    <property type="match status" value="1"/>
</dbReference>
<dbReference type="InterPro" id="IPR050418">
    <property type="entry name" value="D-iso_2-hydroxyacid_DH_PdxB"/>
</dbReference>
<dbReference type="EMBL" id="JAGGKS010000006">
    <property type="protein sequence ID" value="MBP1926444.1"/>
    <property type="molecule type" value="Genomic_DNA"/>
</dbReference>
<dbReference type="Gene3D" id="3.40.50.720">
    <property type="entry name" value="NAD(P)-binding Rossmann-like Domain"/>
    <property type="match status" value="2"/>
</dbReference>
<dbReference type="GO" id="GO:0004617">
    <property type="term" value="F:phosphoglycerate dehydrogenase activity"/>
    <property type="evidence" value="ECO:0007669"/>
    <property type="project" value="UniProtKB-EC"/>
</dbReference>
<evidence type="ECO:0000256" key="4">
    <source>
        <dbReference type="RuleBase" id="RU003719"/>
    </source>
</evidence>
<keyword evidence="8" id="KW-1185">Reference proteome</keyword>
<dbReference type="PROSITE" id="PS00671">
    <property type="entry name" value="D_2_HYDROXYACID_DH_3"/>
    <property type="match status" value="1"/>
</dbReference>
<dbReference type="SUPFAM" id="SSF52283">
    <property type="entry name" value="Formate/glycerate dehydrogenase catalytic domain-like"/>
    <property type="match status" value="1"/>
</dbReference>
<evidence type="ECO:0000256" key="1">
    <source>
        <dbReference type="ARBA" id="ARBA00005854"/>
    </source>
</evidence>
<dbReference type="RefSeq" id="WP_209512175.1">
    <property type="nucleotide sequence ID" value="NZ_JAGGKS010000006.1"/>
</dbReference>
<organism evidence="7 8">
    <name type="scientific">Sedimentibacter acidaminivorans</name>
    <dbReference type="NCBI Taxonomy" id="913099"/>
    <lineage>
        <taxon>Bacteria</taxon>
        <taxon>Bacillati</taxon>
        <taxon>Bacillota</taxon>
        <taxon>Tissierellia</taxon>
        <taxon>Sedimentibacter</taxon>
    </lineage>
</organism>
<dbReference type="Pfam" id="PF02826">
    <property type="entry name" value="2-Hacid_dh_C"/>
    <property type="match status" value="1"/>
</dbReference>
<dbReference type="EC" id="1.1.1.95" evidence="7"/>
<evidence type="ECO:0000313" key="7">
    <source>
        <dbReference type="EMBL" id="MBP1926444.1"/>
    </source>
</evidence>
<dbReference type="InterPro" id="IPR029753">
    <property type="entry name" value="D-isomer_DH_CS"/>
</dbReference>
<dbReference type="Pfam" id="PF00389">
    <property type="entry name" value="2-Hacid_dh"/>
    <property type="match status" value="1"/>
</dbReference>
<evidence type="ECO:0000256" key="3">
    <source>
        <dbReference type="ARBA" id="ARBA00023027"/>
    </source>
</evidence>
<comment type="similarity">
    <text evidence="1 4">Belongs to the D-isomer specific 2-hydroxyacid dehydrogenase family.</text>
</comment>
<dbReference type="InterPro" id="IPR036291">
    <property type="entry name" value="NAD(P)-bd_dom_sf"/>
</dbReference>
<dbReference type="SUPFAM" id="SSF51735">
    <property type="entry name" value="NAD(P)-binding Rossmann-fold domains"/>
    <property type="match status" value="1"/>
</dbReference>
<name>A0ABS4GFI8_9FIRM</name>
<keyword evidence="3" id="KW-0520">NAD</keyword>
<dbReference type="PROSITE" id="PS00670">
    <property type="entry name" value="D_2_HYDROXYACID_DH_2"/>
    <property type="match status" value="1"/>
</dbReference>
<dbReference type="PANTHER" id="PTHR43761:SF1">
    <property type="entry name" value="D-ISOMER SPECIFIC 2-HYDROXYACID DEHYDROGENASE CATALYTIC DOMAIN-CONTAINING PROTEIN-RELATED"/>
    <property type="match status" value="1"/>
</dbReference>
<gene>
    <name evidence="7" type="ORF">J2Z76_002309</name>
</gene>
<dbReference type="InterPro" id="IPR006139">
    <property type="entry name" value="D-isomer_2_OHA_DH_cat_dom"/>
</dbReference>
<feature type="domain" description="D-isomer specific 2-hydroxyacid dehydrogenase NAD-binding" evidence="6">
    <location>
        <begin position="111"/>
        <end position="288"/>
    </location>
</feature>
<feature type="domain" description="D-isomer specific 2-hydroxyacid dehydrogenase catalytic" evidence="5">
    <location>
        <begin position="20"/>
        <end position="321"/>
    </location>
</feature>
<keyword evidence="2 4" id="KW-0560">Oxidoreductase</keyword>
<evidence type="ECO:0000256" key="2">
    <source>
        <dbReference type="ARBA" id="ARBA00023002"/>
    </source>
</evidence>
<protein>
    <submittedName>
        <fullName evidence="7">D-3-phosphoglycerate dehydrogenase</fullName>
        <ecNumber evidence="7">1.1.1.95</ecNumber>
    </submittedName>
</protein>
<dbReference type="InterPro" id="IPR006140">
    <property type="entry name" value="D-isomer_DH_NAD-bd"/>
</dbReference>
<proteinExistence type="inferred from homology"/>
<accession>A0ABS4GFI8</accession>
<evidence type="ECO:0000259" key="5">
    <source>
        <dbReference type="Pfam" id="PF00389"/>
    </source>
</evidence>